<evidence type="ECO:0000256" key="1">
    <source>
        <dbReference type="SAM" id="MobiDB-lite"/>
    </source>
</evidence>
<accession>A0A8F3IPP9</accession>
<dbReference type="GeneID" id="77932327"/>
<feature type="region of interest" description="Disordered" evidence="1">
    <location>
        <begin position="1"/>
        <end position="21"/>
    </location>
</feature>
<proteinExistence type="predicted"/>
<sequence length="137" mass="14949">MATPTSKPATRAGKGKERPDPEALAAANNETIQQLKNRLRGEAEREVLNNHKDEFHEIATAKFAEVGLEFVRRLTDEEKAAKQIEELYEKYPNLRPTTVVTADTSLIASGGWSAPAAAGQTDEFGTEPGLVEAREGE</sequence>
<gene>
    <name evidence="2" type="primary">69</name>
    <name evidence="2" type="ORF">SEA_SILENTRX_69</name>
</gene>
<keyword evidence="3" id="KW-1185">Reference proteome</keyword>
<dbReference type="Proteomes" id="UP000693725">
    <property type="component" value="Segment"/>
</dbReference>
<evidence type="ECO:0000313" key="3">
    <source>
        <dbReference type="Proteomes" id="UP000693725"/>
    </source>
</evidence>
<organism evidence="2 3">
    <name type="scientific">Arthrobacter phage SilentRX</name>
    <dbReference type="NCBI Taxonomy" id="2836091"/>
    <lineage>
        <taxon>Viruses</taxon>
        <taxon>Duplodnaviria</taxon>
        <taxon>Heunggongvirae</taxon>
        <taxon>Uroviricota</taxon>
        <taxon>Caudoviricetes</taxon>
        <taxon>Silentrexvirus</taxon>
        <taxon>Silentrexvirus silentrx</taxon>
    </lineage>
</organism>
<dbReference type="RefSeq" id="YP_010656450.1">
    <property type="nucleotide sequence ID" value="NC_070838.1"/>
</dbReference>
<reference evidence="2" key="1">
    <citation type="submission" date="2021-04" db="EMBL/GenBank/DDBJ databases">
        <authorList>
            <person name="Edwards E.G."/>
            <person name="Siddiqui F.A."/>
            <person name="Anastasi R.E."/>
            <person name="Conroy D.J."/>
            <person name="Gerton T.J."/>
            <person name="Laizure I.E."/>
            <person name="Reynolds J.D."/>
            <person name="Ulker M."/>
            <person name="Ouellette S.K."/>
            <person name="Duggan K.O."/>
            <person name="Johnson K.C."/>
            <person name="MacLea K.S."/>
            <person name="Garlena R.A."/>
            <person name="Russell D.A."/>
            <person name="Jacobs-Sera D."/>
            <person name="Hatfull G.F."/>
        </authorList>
    </citation>
    <scope>NUCLEOTIDE SEQUENCE</scope>
</reference>
<dbReference type="KEGG" id="vg:77932327"/>
<protein>
    <submittedName>
        <fullName evidence="2">Uncharacterized protein</fullName>
    </submittedName>
</protein>
<feature type="region of interest" description="Disordered" evidence="1">
    <location>
        <begin position="113"/>
        <end position="137"/>
    </location>
</feature>
<name>A0A8F3IPP9_9CAUD</name>
<evidence type="ECO:0000313" key="2">
    <source>
        <dbReference type="EMBL" id="QWY82809.1"/>
    </source>
</evidence>
<dbReference type="EMBL" id="MW862992">
    <property type="protein sequence ID" value="QWY82809.1"/>
    <property type="molecule type" value="Genomic_DNA"/>
</dbReference>